<comment type="caution">
    <text evidence="5">The sequence shown here is derived from an EMBL/GenBank/DDBJ whole genome shotgun (WGS) entry which is preliminary data.</text>
</comment>
<name>A0ABT3PAJ0_9ALTE</name>
<evidence type="ECO:0000313" key="5">
    <source>
        <dbReference type="EMBL" id="MCW8109773.1"/>
    </source>
</evidence>
<evidence type="ECO:0000256" key="2">
    <source>
        <dbReference type="ARBA" id="ARBA00022676"/>
    </source>
</evidence>
<keyword evidence="6" id="KW-1185">Reference proteome</keyword>
<accession>A0ABT3PAJ0</accession>
<dbReference type="Gene3D" id="3.90.550.10">
    <property type="entry name" value="Spore Coat Polysaccharide Biosynthesis Protein SpsA, Chain A"/>
    <property type="match status" value="1"/>
</dbReference>
<evidence type="ECO:0000259" key="4">
    <source>
        <dbReference type="Pfam" id="PF10111"/>
    </source>
</evidence>
<dbReference type="SUPFAM" id="SSF53448">
    <property type="entry name" value="Nucleotide-diphospho-sugar transferases"/>
    <property type="match status" value="1"/>
</dbReference>
<organism evidence="5 6">
    <name type="scientific">Alteromonas aquimaris</name>
    <dbReference type="NCBI Taxonomy" id="2998417"/>
    <lineage>
        <taxon>Bacteria</taxon>
        <taxon>Pseudomonadati</taxon>
        <taxon>Pseudomonadota</taxon>
        <taxon>Gammaproteobacteria</taxon>
        <taxon>Alteromonadales</taxon>
        <taxon>Alteromonadaceae</taxon>
        <taxon>Alteromonas/Salinimonas group</taxon>
        <taxon>Alteromonas</taxon>
    </lineage>
</organism>
<dbReference type="Pfam" id="PF10111">
    <property type="entry name" value="Glyco_tranf_2_2"/>
    <property type="match status" value="1"/>
</dbReference>
<protein>
    <submittedName>
        <fullName evidence="5">Galactosyltransferase-related protein</fullName>
    </submittedName>
</protein>
<dbReference type="InterPro" id="IPR029044">
    <property type="entry name" value="Nucleotide-diphossugar_trans"/>
</dbReference>
<reference evidence="5" key="1">
    <citation type="submission" date="2022-11" db="EMBL/GenBank/DDBJ databases">
        <title>Alteromonas sp. nov., isolated from sea water of the Qingdao.</title>
        <authorList>
            <person name="Wang Q."/>
        </authorList>
    </citation>
    <scope>NUCLEOTIDE SEQUENCE</scope>
    <source>
        <strain evidence="5">ASW11-7</strain>
    </source>
</reference>
<dbReference type="PANTHER" id="PTHR43179:SF12">
    <property type="entry name" value="GALACTOFURANOSYLTRANSFERASE GLFT2"/>
    <property type="match status" value="1"/>
</dbReference>
<proteinExistence type="inferred from homology"/>
<keyword evidence="3" id="KW-0808">Transferase</keyword>
<dbReference type="RefSeq" id="WP_265618638.1">
    <property type="nucleotide sequence ID" value="NZ_JAPFRD010000013.1"/>
</dbReference>
<evidence type="ECO:0000313" key="6">
    <source>
        <dbReference type="Proteomes" id="UP001142810"/>
    </source>
</evidence>
<comment type="similarity">
    <text evidence="1">Belongs to the glycosyltransferase 2 family.</text>
</comment>
<dbReference type="Proteomes" id="UP001142810">
    <property type="component" value="Unassembled WGS sequence"/>
</dbReference>
<evidence type="ECO:0000256" key="1">
    <source>
        <dbReference type="ARBA" id="ARBA00006739"/>
    </source>
</evidence>
<feature type="domain" description="Glycosyltransferase 2-like prokaryotic type" evidence="4">
    <location>
        <begin position="67"/>
        <end position="206"/>
    </location>
</feature>
<keyword evidence="2 5" id="KW-0328">Glycosyltransferase</keyword>
<dbReference type="GO" id="GO:0016757">
    <property type="term" value="F:glycosyltransferase activity"/>
    <property type="evidence" value="ECO:0007669"/>
    <property type="project" value="UniProtKB-KW"/>
</dbReference>
<gene>
    <name evidence="5" type="ORF">OPS25_14800</name>
</gene>
<dbReference type="EMBL" id="JAPFRD010000013">
    <property type="protein sequence ID" value="MCW8109773.1"/>
    <property type="molecule type" value="Genomic_DNA"/>
</dbReference>
<sequence length="280" mass="31713">MHNDFSIVTIVKGRLRQLSNLIGSIENAHLHPKELIVVWMAPPCSESLMTSEHFAIQHKFVANEPLPIAKARNKGFQACTTDNIIYMDVDCICSPDLFDGMLSSLQRQRVVMPQVRYLNSIPDNCDFHALSMQATGDPSNEWLPLNHDIAFDKFRTLAFAITKTDFETVGGFDEAFHGYGVGDLDFASRCETAGLSLFLVPGEVLHQYHPTFDPPINHLFDIVNNASVFKQKWGRYPLEHCLQKFADEGLINADYHETGLRVRRMPSQEEIHAHLSDKPF</sequence>
<dbReference type="PANTHER" id="PTHR43179">
    <property type="entry name" value="RHAMNOSYLTRANSFERASE WBBL"/>
    <property type="match status" value="1"/>
</dbReference>
<dbReference type="InterPro" id="IPR019290">
    <property type="entry name" value="GlycosylTrfase-like_prok"/>
</dbReference>
<evidence type="ECO:0000256" key="3">
    <source>
        <dbReference type="ARBA" id="ARBA00022679"/>
    </source>
</evidence>